<keyword evidence="4" id="KW-1185">Reference proteome</keyword>
<keyword evidence="1" id="KW-0472">Membrane</keyword>
<dbReference type="AlphaFoldDB" id="A0A0D8ZSE3"/>
<dbReference type="OrthoDB" id="9762009at2"/>
<dbReference type="PANTHER" id="PTHR21248">
    <property type="entry name" value="CARDIOLIPIN SYNTHASE"/>
    <property type="match status" value="1"/>
</dbReference>
<evidence type="ECO:0000259" key="2">
    <source>
        <dbReference type="PROSITE" id="PS50035"/>
    </source>
</evidence>
<evidence type="ECO:0000313" key="3">
    <source>
        <dbReference type="EMBL" id="KJH71257.1"/>
    </source>
</evidence>
<sequence length="430" mass="49242">MTTIYTVICWSGGVILVAIAVILFILYFRGTFRDRIEYKLTNVPHPQDPRFALAVATLSNSVFTTGRNIDYWIEADDIYAARIEAIKRAESSIHFETFFMTPGRRANEFAEAICDRALAGVKVQMIVDHHGSKKLSKRYWQRLKNVGVDIRFFNSFNWRAPIDYFARTHRKLLLIDGKLALIGGAGISDFWDGIDNIDDTGAWYDFEMSFEGEIVAALQGMFMQHWTYVHGKADLCLNIFHPQPTDDPQMLVTAGDDPSYRSSSVKALFLTSIYAAKERIWISSPYFLPDENSRKALIRAKNRGVEIKILTNGSQCDKKFVYYASCELYRDLLVAEIEINEYQPSMMHAKALLIDDCWISTGSANFDPRSFFHNDELDISTAQPELVKNIENLFVRGLSQCKQVNIAAWRKRAVWKRVLGQIVLFFQSQL</sequence>
<evidence type="ECO:0000313" key="4">
    <source>
        <dbReference type="Proteomes" id="UP000032452"/>
    </source>
</evidence>
<accession>A0A0D8ZSE3</accession>
<organism evidence="3 4">
    <name type="scientific">Aliterella atlantica CENA595</name>
    <dbReference type="NCBI Taxonomy" id="1618023"/>
    <lineage>
        <taxon>Bacteria</taxon>
        <taxon>Bacillati</taxon>
        <taxon>Cyanobacteriota</taxon>
        <taxon>Cyanophyceae</taxon>
        <taxon>Chroococcidiopsidales</taxon>
        <taxon>Aliterellaceae</taxon>
        <taxon>Aliterella</taxon>
    </lineage>
</organism>
<proteinExistence type="predicted"/>
<dbReference type="InterPro" id="IPR025202">
    <property type="entry name" value="PLD-like_dom"/>
</dbReference>
<dbReference type="SMART" id="SM00155">
    <property type="entry name" value="PLDc"/>
    <property type="match status" value="2"/>
</dbReference>
<protein>
    <submittedName>
        <fullName evidence="3">Cardiolipin synthetase</fullName>
    </submittedName>
</protein>
<keyword evidence="1" id="KW-0812">Transmembrane</keyword>
<dbReference type="Gene3D" id="3.30.870.10">
    <property type="entry name" value="Endonuclease Chain A"/>
    <property type="match status" value="2"/>
</dbReference>
<dbReference type="STRING" id="1618023.UH38_13270"/>
<dbReference type="PROSITE" id="PS50035">
    <property type="entry name" value="PLD"/>
    <property type="match status" value="2"/>
</dbReference>
<feature type="transmembrane region" description="Helical" evidence="1">
    <location>
        <begin position="7"/>
        <end position="28"/>
    </location>
</feature>
<dbReference type="PATRIC" id="fig|1618023.3.peg.4683"/>
<dbReference type="CDD" id="cd09159">
    <property type="entry name" value="PLDc_ybhO_like_2"/>
    <property type="match status" value="1"/>
</dbReference>
<feature type="domain" description="PLD phosphodiesterase" evidence="2">
    <location>
        <begin position="343"/>
        <end position="370"/>
    </location>
</feature>
<evidence type="ECO:0000256" key="1">
    <source>
        <dbReference type="SAM" id="Phobius"/>
    </source>
</evidence>
<dbReference type="GO" id="GO:0030572">
    <property type="term" value="F:phosphatidyltransferase activity"/>
    <property type="evidence" value="ECO:0007669"/>
    <property type="project" value="UniProtKB-ARBA"/>
</dbReference>
<dbReference type="SUPFAM" id="SSF56024">
    <property type="entry name" value="Phospholipase D/nuclease"/>
    <property type="match status" value="2"/>
</dbReference>
<dbReference type="Proteomes" id="UP000032452">
    <property type="component" value="Unassembled WGS sequence"/>
</dbReference>
<dbReference type="PANTHER" id="PTHR21248:SF22">
    <property type="entry name" value="PHOSPHOLIPASE D"/>
    <property type="match status" value="1"/>
</dbReference>
<reference evidence="3 4" key="1">
    <citation type="submission" date="2015-02" db="EMBL/GenBank/DDBJ databases">
        <title>Draft genome of a novel marine cyanobacterium (Chroococcales) isolated from South Atlantic Ocean.</title>
        <authorList>
            <person name="Rigonato J."/>
            <person name="Alvarenga D.O."/>
            <person name="Branco L.H."/>
            <person name="Varani A.M."/>
            <person name="Brandini F.P."/>
            <person name="Fiore M.F."/>
        </authorList>
    </citation>
    <scope>NUCLEOTIDE SEQUENCE [LARGE SCALE GENOMIC DNA]</scope>
    <source>
        <strain evidence="3 4">CENA595</strain>
    </source>
</reference>
<keyword evidence="1" id="KW-1133">Transmembrane helix</keyword>
<feature type="domain" description="PLD phosphodiesterase" evidence="2">
    <location>
        <begin position="164"/>
        <end position="191"/>
    </location>
</feature>
<dbReference type="GO" id="GO:0032049">
    <property type="term" value="P:cardiolipin biosynthetic process"/>
    <property type="evidence" value="ECO:0007669"/>
    <property type="project" value="UniProtKB-ARBA"/>
</dbReference>
<gene>
    <name evidence="3" type="ORF">UH38_13270</name>
</gene>
<dbReference type="Pfam" id="PF13091">
    <property type="entry name" value="PLDc_2"/>
    <property type="match status" value="2"/>
</dbReference>
<dbReference type="RefSeq" id="WP_045055147.1">
    <property type="nucleotide sequence ID" value="NZ_CAWMDP010000056.1"/>
</dbReference>
<dbReference type="EMBL" id="JYON01000013">
    <property type="protein sequence ID" value="KJH71257.1"/>
    <property type="molecule type" value="Genomic_DNA"/>
</dbReference>
<name>A0A0D8ZSE3_9CYAN</name>
<dbReference type="InterPro" id="IPR001736">
    <property type="entry name" value="PLipase_D/transphosphatidylase"/>
</dbReference>
<comment type="caution">
    <text evidence="3">The sequence shown here is derived from an EMBL/GenBank/DDBJ whole genome shotgun (WGS) entry which is preliminary data.</text>
</comment>
<dbReference type="CDD" id="cd09110">
    <property type="entry name" value="PLDc_CLS_1"/>
    <property type="match status" value="1"/>
</dbReference>